<dbReference type="InterPro" id="IPR053187">
    <property type="entry name" value="Notoamide_regulator"/>
</dbReference>
<dbReference type="PANTHER" id="PTHR47256">
    <property type="entry name" value="ZN(II)2CYS6 TRANSCRIPTION FACTOR (EUROFUNG)-RELATED"/>
    <property type="match status" value="1"/>
</dbReference>
<accession>A0A420NHP9</accession>
<dbReference type="PROSITE" id="PS50048">
    <property type="entry name" value="ZN2_CY6_FUNGAL_2"/>
    <property type="match status" value="1"/>
</dbReference>
<proteinExistence type="predicted"/>
<protein>
    <recommendedName>
        <fullName evidence="2">Zn(2)-C6 fungal-type domain-containing protein</fullName>
    </recommendedName>
</protein>
<dbReference type="CDD" id="cd00067">
    <property type="entry name" value="GAL4"/>
    <property type="match status" value="1"/>
</dbReference>
<dbReference type="InterPro" id="IPR036864">
    <property type="entry name" value="Zn2-C6_fun-type_DNA-bd_sf"/>
</dbReference>
<dbReference type="VEuPathDB" id="FungiDB:HZS61_013929"/>
<feature type="domain" description="Zn(2)-C6 fungal-type" evidence="2">
    <location>
        <begin position="108"/>
        <end position="138"/>
    </location>
</feature>
<dbReference type="VEuPathDB" id="FungiDB:FOC4_g10005284"/>
<dbReference type="InterPro" id="IPR001138">
    <property type="entry name" value="Zn2Cys6_DnaBD"/>
</dbReference>
<dbReference type="GO" id="GO:0000981">
    <property type="term" value="F:DNA-binding transcription factor activity, RNA polymerase II-specific"/>
    <property type="evidence" value="ECO:0007669"/>
    <property type="project" value="InterPro"/>
</dbReference>
<dbReference type="SUPFAM" id="SSF57701">
    <property type="entry name" value="Zn2/Cys6 DNA-binding domain"/>
    <property type="match status" value="1"/>
</dbReference>
<dbReference type="GO" id="GO:0008270">
    <property type="term" value="F:zinc ion binding"/>
    <property type="evidence" value="ECO:0007669"/>
    <property type="project" value="InterPro"/>
</dbReference>
<name>A0A420NHP9_FUSOX</name>
<organism evidence="3 4">
    <name type="scientific">Fusarium oxysporum</name>
    <name type="common">Fusarium vascular wilt</name>
    <dbReference type="NCBI Taxonomy" id="5507"/>
    <lineage>
        <taxon>Eukaryota</taxon>
        <taxon>Fungi</taxon>
        <taxon>Dikarya</taxon>
        <taxon>Ascomycota</taxon>
        <taxon>Pezizomycotina</taxon>
        <taxon>Sordariomycetes</taxon>
        <taxon>Hypocreomycetidae</taxon>
        <taxon>Hypocreales</taxon>
        <taxon>Nectriaceae</taxon>
        <taxon>Fusarium</taxon>
        <taxon>Fusarium oxysporum species complex</taxon>
    </lineage>
</organism>
<keyword evidence="1" id="KW-0539">Nucleus</keyword>
<feature type="non-terminal residue" evidence="3">
    <location>
        <position position="1"/>
    </location>
</feature>
<dbReference type="PROSITE" id="PS00463">
    <property type="entry name" value="ZN2_CY6_FUNGAL_1"/>
    <property type="match status" value="1"/>
</dbReference>
<dbReference type="PANTHER" id="PTHR47256:SF1">
    <property type="entry name" value="ZN(II)2CYS6 TRANSCRIPTION FACTOR (EUROFUNG)"/>
    <property type="match status" value="1"/>
</dbReference>
<dbReference type="CDD" id="cd12148">
    <property type="entry name" value="fungal_TF_MHR"/>
    <property type="match status" value="1"/>
</dbReference>
<dbReference type="VEuPathDB" id="FungiDB:FOXG_03745"/>
<dbReference type="VEuPathDB" id="FungiDB:FOC1_g10005944"/>
<comment type="caution">
    <text evidence="3">The sequence shown here is derived from an EMBL/GenBank/DDBJ whole genome shotgun (WGS) entry which is preliminary data.</text>
</comment>
<dbReference type="Gene3D" id="4.10.240.10">
    <property type="entry name" value="Zn(2)-C6 fungal-type DNA-binding domain"/>
    <property type="match status" value="1"/>
</dbReference>
<dbReference type="Pfam" id="PF00172">
    <property type="entry name" value="Zn_clus"/>
    <property type="match status" value="1"/>
</dbReference>
<dbReference type="Proteomes" id="UP000285860">
    <property type="component" value="Unassembled WGS sequence"/>
</dbReference>
<reference evidence="3 4" key="1">
    <citation type="journal article" date="2018" name="Sci. Rep.">
        <title>Characterisation of pathogen-specific regions and novel effector candidates in Fusarium oxysporum f. sp. cepae.</title>
        <authorList>
            <person name="Armitage A.D."/>
            <person name="Taylor A."/>
            <person name="Sobczyk M.K."/>
            <person name="Baxter L."/>
            <person name="Greenfield B.P."/>
            <person name="Bates H.J."/>
            <person name="Wilson F."/>
            <person name="Jackson A.C."/>
            <person name="Ott S."/>
            <person name="Harrison R.J."/>
            <person name="Clarkson J.P."/>
        </authorList>
    </citation>
    <scope>NUCLEOTIDE SEQUENCE [LARGE SCALE GENOMIC DNA]</scope>
    <source>
        <strain evidence="3 4">Fo_A28</strain>
    </source>
</reference>
<dbReference type="VEuPathDB" id="FungiDB:FOZG_03441"/>
<dbReference type="VEuPathDB" id="FungiDB:FOIG_14458"/>
<evidence type="ECO:0000259" key="2">
    <source>
        <dbReference type="PROSITE" id="PS50048"/>
    </source>
</evidence>
<sequence>IGMVWSGLVWIPRAQVLEHGDRPVSRPPQVALGQARRLMTPTCAIQILTSNGYSFLADKANAVMAPEDDRGLLRPLLPRSHPEPSIPAHQPLPTLVGRIPKRLNVKAACESCRQRKVKCDGHRPRCFPCAKSGRACEYITEPSETTVSAVKRKNHELRQRLADHTELQDLLIANPQGSSDIIKRLRSGGDIRSVIHEVQQGELLLSLAQGQYATSSPHSLESASYMNSISYGTPRGLSAGEYPMNIWHSPRHQLPSRFDHPEHIFEEAFRGTRDTFSSSDLFVRLSSLQLPISRWTTVSLSNELLNHIMLLFWTWDSRANRVLDRKMFEEDLQNLDPTSVSNGALRFCSPFLVNALLAVGRLYTTNSATYSVPSDEFTRGEAFAKEARRLRILERSETSLPFVQGLAIFYHYEGNFGTLESTIDITNTCYEQYKKLHLKDLIRKRVSATAGIQERREAQALSWIGWGFYIHENYFVGPMNRRKTLRKPDIPKLWQDAAQSSPEGEYNDYWWFAYPVSSTPQRSFRKEIFEAECDLIEIFEDIMDFLAPTKSDSNPFKAPEQALKLYRRLITLKYTLPEFLQAESSTLPTALQFYVNFDLILMSILRPFDDIAKDQFGGLDPKATSQFYASHIMSTIWTFRALYTWTTLTLGPCK</sequence>
<evidence type="ECO:0000256" key="1">
    <source>
        <dbReference type="ARBA" id="ARBA00023242"/>
    </source>
</evidence>
<evidence type="ECO:0000313" key="3">
    <source>
        <dbReference type="EMBL" id="RKK79759.1"/>
    </source>
</evidence>
<evidence type="ECO:0000313" key="4">
    <source>
        <dbReference type="Proteomes" id="UP000285860"/>
    </source>
</evidence>
<dbReference type="VEuPathDB" id="FungiDB:FOMG_16011"/>
<dbReference type="AlphaFoldDB" id="A0A420NHP9"/>
<dbReference type="SMART" id="SM00066">
    <property type="entry name" value="GAL4"/>
    <property type="match status" value="1"/>
</dbReference>
<dbReference type="EMBL" id="MRCY01000736">
    <property type="protein sequence ID" value="RKK79759.1"/>
    <property type="molecule type" value="Genomic_DNA"/>
</dbReference>
<gene>
    <name evidence="3" type="ORF">BFJ68_g17783</name>
</gene>